<dbReference type="SUPFAM" id="SSF53098">
    <property type="entry name" value="Ribonuclease H-like"/>
    <property type="match status" value="1"/>
</dbReference>
<evidence type="ECO:0000313" key="3">
    <source>
        <dbReference type="Proteomes" id="UP001630127"/>
    </source>
</evidence>
<dbReference type="EMBL" id="JBJUIK010000002">
    <property type="protein sequence ID" value="KAL3535217.1"/>
    <property type="molecule type" value="Genomic_DNA"/>
</dbReference>
<dbReference type="Proteomes" id="UP001630127">
    <property type="component" value="Unassembled WGS sequence"/>
</dbReference>
<dbReference type="AlphaFoldDB" id="A0ABD3AVH0"/>
<dbReference type="InterPro" id="IPR053151">
    <property type="entry name" value="RNase_H-like"/>
</dbReference>
<evidence type="ECO:0000313" key="2">
    <source>
        <dbReference type="EMBL" id="KAL3535217.1"/>
    </source>
</evidence>
<protein>
    <recommendedName>
        <fullName evidence="1">RNase H type-1 domain-containing protein</fullName>
    </recommendedName>
</protein>
<feature type="domain" description="RNase H type-1" evidence="1">
    <location>
        <begin position="36"/>
        <end position="107"/>
    </location>
</feature>
<sequence length="109" mass="11503">MISGLGQGWAVSKSPKPLTPILVSWTAPPFGSCKLNVDGSFISSSGLTGGRGLLRNSEGSLLDGFALSFGYLALIHSIQLGIECGYMDIMIESDSQALCRRISKDSPHS</sequence>
<organism evidence="2 3">
    <name type="scientific">Cinchona calisaya</name>
    <dbReference type="NCBI Taxonomy" id="153742"/>
    <lineage>
        <taxon>Eukaryota</taxon>
        <taxon>Viridiplantae</taxon>
        <taxon>Streptophyta</taxon>
        <taxon>Embryophyta</taxon>
        <taxon>Tracheophyta</taxon>
        <taxon>Spermatophyta</taxon>
        <taxon>Magnoliopsida</taxon>
        <taxon>eudicotyledons</taxon>
        <taxon>Gunneridae</taxon>
        <taxon>Pentapetalae</taxon>
        <taxon>asterids</taxon>
        <taxon>lamiids</taxon>
        <taxon>Gentianales</taxon>
        <taxon>Rubiaceae</taxon>
        <taxon>Cinchonoideae</taxon>
        <taxon>Cinchoneae</taxon>
        <taxon>Cinchona</taxon>
    </lineage>
</organism>
<dbReference type="PANTHER" id="PTHR47723">
    <property type="entry name" value="OS05G0353850 PROTEIN"/>
    <property type="match status" value="1"/>
</dbReference>
<dbReference type="PANTHER" id="PTHR47723:SF19">
    <property type="entry name" value="POLYNUCLEOTIDYL TRANSFERASE, RIBONUCLEASE H-LIKE SUPERFAMILY PROTEIN"/>
    <property type="match status" value="1"/>
</dbReference>
<keyword evidence="3" id="KW-1185">Reference proteome</keyword>
<comment type="caution">
    <text evidence="2">The sequence shown here is derived from an EMBL/GenBank/DDBJ whole genome shotgun (WGS) entry which is preliminary data.</text>
</comment>
<dbReference type="CDD" id="cd06222">
    <property type="entry name" value="RNase_H_like"/>
    <property type="match status" value="1"/>
</dbReference>
<evidence type="ECO:0000259" key="1">
    <source>
        <dbReference type="Pfam" id="PF13456"/>
    </source>
</evidence>
<dbReference type="Pfam" id="PF13456">
    <property type="entry name" value="RVT_3"/>
    <property type="match status" value="1"/>
</dbReference>
<reference evidence="2 3" key="1">
    <citation type="submission" date="2024-11" db="EMBL/GenBank/DDBJ databases">
        <title>A near-complete genome assembly of Cinchona calisaya.</title>
        <authorList>
            <person name="Lian D.C."/>
            <person name="Zhao X.W."/>
            <person name="Wei L."/>
        </authorList>
    </citation>
    <scope>NUCLEOTIDE SEQUENCE [LARGE SCALE GENOMIC DNA]</scope>
    <source>
        <tissue evidence="2">Nenye</tissue>
    </source>
</reference>
<accession>A0ABD3AVH0</accession>
<proteinExistence type="predicted"/>
<dbReference type="InterPro" id="IPR044730">
    <property type="entry name" value="RNase_H-like_dom_plant"/>
</dbReference>
<dbReference type="InterPro" id="IPR002156">
    <property type="entry name" value="RNaseH_domain"/>
</dbReference>
<name>A0ABD3AVH0_9GENT</name>
<dbReference type="InterPro" id="IPR012337">
    <property type="entry name" value="RNaseH-like_sf"/>
</dbReference>
<gene>
    <name evidence="2" type="ORF">ACH5RR_003678</name>
</gene>